<feature type="domain" description="N-acetyltransferase" evidence="3">
    <location>
        <begin position="2"/>
        <end position="162"/>
    </location>
</feature>
<dbReference type="InterPro" id="IPR016181">
    <property type="entry name" value="Acyl_CoA_acyltransferase"/>
</dbReference>
<evidence type="ECO:0000313" key="5">
    <source>
        <dbReference type="Proteomes" id="UP000683139"/>
    </source>
</evidence>
<keyword evidence="2" id="KW-0012">Acyltransferase</keyword>
<dbReference type="GO" id="GO:0016747">
    <property type="term" value="F:acyltransferase activity, transferring groups other than amino-acyl groups"/>
    <property type="evidence" value="ECO:0007669"/>
    <property type="project" value="InterPro"/>
</dbReference>
<dbReference type="Proteomes" id="UP000683139">
    <property type="component" value="Unassembled WGS sequence"/>
</dbReference>
<organism evidence="4 5">
    <name type="scientific">Paenibacillus montaniterrae</name>
    <dbReference type="NCBI Taxonomy" id="429341"/>
    <lineage>
        <taxon>Bacteria</taxon>
        <taxon>Bacillati</taxon>
        <taxon>Bacillota</taxon>
        <taxon>Bacilli</taxon>
        <taxon>Bacillales</taxon>
        <taxon>Paenibacillaceae</taxon>
        <taxon>Paenibacillus</taxon>
    </lineage>
</organism>
<evidence type="ECO:0000259" key="3">
    <source>
        <dbReference type="PROSITE" id="PS51186"/>
    </source>
</evidence>
<name>A0A919YMH7_9BACL</name>
<keyword evidence="1" id="KW-0808">Transferase</keyword>
<dbReference type="CDD" id="cd04301">
    <property type="entry name" value="NAT_SF"/>
    <property type="match status" value="1"/>
</dbReference>
<keyword evidence="5" id="KW-1185">Reference proteome</keyword>
<accession>A0A919YMH7</accession>
<dbReference type="RefSeq" id="WP_213516226.1">
    <property type="nucleotide sequence ID" value="NZ_BOSE01000005.1"/>
</dbReference>
<comment type="caution">
    <text evidence="4">The sequence shown here is derived from an EMBL/GenBank/DDBJ whole genome shotgun (WGS) entry which is preliminary data.</text>
</comment>
<evidence type="ECO:0000256" key="1">
    <source>
        <dbReference type="ARBA" id="ARBA00022679"/>
    </source>
</evidence>
<proteinExistence type="predicted"/>
<reference evidence="4" key="1">
    <citation type="submission" date="2021-03" db="EMBL/GenBank/DDBJ databases">
        <title>Antimicrobial resistance genes in bacteria isolated from Japanese honey, and their potential for conferring macrolide and lincosamide resistance in the American foulbrood pathogen Paenibacillus larvae.</title>
        <authorList>
            <person name="Okamoto M."/>
            <person name="Kumagai M."/>
            <person name="Kanamori H."/>
            <person name="Takamatsu D."/>
        </authorList>
    </citation>
    <scope>NUCLEOTIDE SEQUENCE</scope>
    <source>
        <strain evidence="4">J40TS1</strain>
    </source>
</reference>
<dbReference type="PROSITE" id="PS51186">
    <property type="entry name" value="GNAT"/>
    <property type="match status" value="1"/>
</dbReference>
<evidence type="ECO:0000313" key="4">
    <source>
        <dbReference type="EMBL" id="GIP17177.1"/>
    </source>
</evidence>
<dbReference type="PANTHER" id="PTHR43072:SF23">
    <property type="entry name" value="UPF0039 PROTEIN C11D3.02C"/>
    <property type="match status" value="1"/>
</dbReference>
<sequence length="162" mass="18738">MINFIPLEAKHLQAVREIYNEYVAHTTVSFDLDPASLEKMKELTQHHDARYCTYVILDQYQIVGYVLLSPFIKKHSCQRTAEVTIYLHPQYKAKGIGRQALQFIEARALELSFHTLIAVICTENEASMRLFAGQGYQLKGILSEVAYKFDRFLDVAYMQKNL</sequence>
<dbReference type="SUPFAM" id="SSF55729">
    <property type="entry name" value="Acyl-CoA N-acyltransferases (Nat)"/>
    <property type="match status" value="1"/>
</dbReference>
<evidence type="ECO:0000256" key="2">
    <source>
        <dbReference type="ARBA" id="ARBA00023315"/>
    </source>
</evidence>
<dbReference type="InterPro" id="IPR000182">
    <property type="entry name" value="GNAT_dom"/>
</dbReference>
<dbReference type="AlphaFoldDB" id="A0A919YMH7"/>
<dbReference type="Gene3D" id="3.40.630.30">
    <property type="match status" value="1"/>
</dbReference>
<dbReference type="PANTHER" id="PTHR43072">
    <property type="entry name" value="N-ACETYLTRANSFERASE"/>
    <property type="match status" value="1"/>
</dbReference>
<dbReference type="EMBL" id="BOSE01000005">
    <property type="protein sequence ID" value="GIP17177.1"/>
    <property type="molecule type" value="Genomic_DNA"/>
</dbReference>
<dbReference type="Pfam" id="PF00583">
    <property type="entry name" value="Acetyltransf_1"/>
    <property type="match status" value="1"/>
</dbReference>
<protein>
    <recommendedName>
        <fullName evidence="3">N-acetyltransferase domain-containing protein</fullName>
    </recommendedName>
</protein>
<gene>
    <name evidence="4" type="ORF">J40TS1_28190</name>
</gene>